<evidence type="ECO:0000256" key="12">
    <source>
        <dbReference type="ARBA" id="ARBA00023065"/>
    </source>
</evidence>
<reference evidence="21 22" key="1">
    <citation type="submission" date="2019-11" db="EMBL/GenBank/DDBJ databases">
        <title>The genome sequence of Methylocystis heyeri.</title>
        <authorList>
            <person name="Oshkin I.Y."/>
            <person name="Miroshnikov K."/>
            <person name="Dedysh S.N."/>
        </authorList>
    </citation>
    <scope>NUCLEOTIDE SEQUENCE [LARGE SCALE GENOMIC DNA]</scope>
    <source>
        <strain evidence="21 22">H2</strain>
    </source>
</reference>
<evidence type="ECO:0000256" key="16">
    <source>
        <dbReference type="ARBA" id="ARBA00023303"/>
    </source>
</evidence>
<dbReference type="InterPro" id="IPR018490">
    <property type="entry name" value="cNMP-bd_dom_sf"/>
</dbReference>
<keyword evidence="9" id="KW-0631">Potassium channel</keyword>
<evidence type="ECO:0000256" key="9">
    <source>
        <dbReference type="ARBA" id="ARBA00022826"/>
    </source>
</evidence>
<feature type="transmembrane region" description="Helical" evidence="19">
    <location>
        <begin position="148"/>
        <end position="170"/>
    </location>
</feature>
<keyword evidence="22" id="KW-1185">Reference proteome</keyword>
<dbReference type="Pfam" id="PF00027">
    <property type="entry name" value="cNMP_binding"/>
    <property type="match status" value="1"/>
</dbReference>
<feature type="transmembrane region" description="Helical" evidence="19">
    <location>
        <begin position="177"/>
        <end position="198"/>
    </location>
</feature>
<evidence type="ECO:0000313" key="21">
    <source>
        <dbReference type="EMBL" id="QGM47901.1"/>
    </source>
</evidence>
<dbReference type="SMART" id="SM00100">
    <property type="entry name" value="cNMP"/>
    <property type="match status" value="1"/>
</dbReference>
<organism evidence="21 22">
    <name type="scientific">Methylocystis heyeri</name>
    <dbReference type="NCBI Taxonomy" id="391905"/>
    <lineage>
        <taxon>Bacteria</taxon>
        <taxon>Pseudomonadati</taxon>
        <taxon>Pseudomonadota</taxon>
        <taxon>Alphaproteobacteria</taxon>
        <taxon>Hyphomicrobiales</taxon>
        <taxon>Methylocystaceae</taxon>
        <taxon>Methylocystis</taxon>
    </lineage>
</organism>
<dbReference type="GO" id="GO:0001508">
    <property type="term" value="P:action potential"/>
    <property type="evidence" value="ECO:0007669"/>
    <property type="project" value="TreeGrafter"/>
</dbReference>
<dbReference type="PRINTS" id="PR00169">
    <property type="entry name" value="KCHANNEL"/>
</dbReference>
<dbReference type="OrthoDB" id="9799090at2"/>
<dbReference type="SUPFAM" id="SSF81324">
    <property type="entry name" value="Voltage-gated potassium channels"/>
    <property type="match status" value="1"/>
</dbReference>
<dbReference type="Pfam" id="PF00520">
    <property type="entry name" value="Ion_trans"/>
    <property type="match status" value="1"/>
</dbReference>
<keyword evidence="12" id="KW-0406">Ion transport</keyword>
<evidence type="ECO:0000256" key="19">
    <source>
        <dbReference type="SAM" id="Phobius"/>
    </source>
</evidence>
<evidence type="ECO:0000256" key="7">
    <source>
        <dbReference type="ARBA" id="ARBA00022692"/>
    </source>
</evidence>
<keyword evidence="13 19" id="KW-0472">Membrane</keyword>
<evidence type="ECO:0000313" key="22">
    <source>
        <dbReference type="Proteomes" id="UP000309061"/>
    </source>
</evidence>
<keyword evidence="8" id="KW-0547">Nucleotide-binding</keyword>
<gene>
    <name evidence="21" type="ORF">H2LOC_001425</name>
</gene>
<dbReference type="Gene3D" id="1.10.287.70">
    <property type="match status" value="1"/>
</dbReference>
<dbReference type="GO" id="GO:0008076">
    <property type="term" value="C:voltage-gated potassium channel complex"/>
    <property type="evidence" value="ECO:0007669"/>
    <property type="project" value="InterPro"/>
</dbReference>
<feature type="transmembrane region" description="Helical" evidence="19">
    <location>
        <begin position="210"/>
        <end position="234"/>
    </location>
</feature>
<dbReference type="InterPro" id="IPR018488">
    <property type="entry name" value="cNMP-bd_CS"/>
</dbReference>
<feature type="transmembrane region" description="Helical" evidence="19">
    <location>
        <begin position="12"/>
        <end position="31"/>
    </location>
</feature>
<keyword evidence="6" id="KW-0116">cAMP-binding</keyword>
<evidence type="ECO:0000256" key="3">
    <source>
        <dbReference type="ARBA" id="ARBA00022448"/>
    </source>
</evidence>
<keyword evidence="14" id="KW-0114">cAMP</keyword>
<dbReference type="Gene3D" id="2.60.120.10">
    <property type="entry name" value="Jelly Rolls"/>
    <property type="match status" value="1"/>
</dbReference>
<keyword evidence="15" id="KW-1071">Ligand-gated ion channel</keyword>
<keyword evidence="4" id="KW-1003">Cell membrane</keyword>
<evidence type="ECO:0000256" key="8">
    <source>
        <dbReference type="ARBA" id="ARBA00022741"/>
    </source>
</evidence>
<dbReference type="Proteomes" id="UP000309061">
    <property type="component" value="Chromosome"/>
</dbReference>
<feature type="transmembrane region" description="Helical" evidence="19">
    <location>
        <begin position="83"/>
        <end position="110"/>
    </location>
</feature>
<keyword evidence="10" id="KW-0630">Potassium</keyword>
<evidence type="ECO:0000256" key="11">
    <source>
        <dbReference type="ARBA" id="ARBA00022989"/>
    </source>
</evidence>
<feature type="domain" description="Cyclic nucleotide-binding" evidence="20">
    <location>
        <begin position="255"/>
        <end position="369"/>
    </location>
</feature>
<evidence type="ECO:0000256" key="17">
    <source>
        <dbReference type="ARBA" id="ARBA00058429"/>
    </source>
</evidence>
<dbReference type="CDD" id="cd00038">
    <property type="entry name" value="CAP_ED"/>
    <property type="match status" value="1"/>
</dbReference>
<comment type="similarity">
    <text evidence="18">Belongs to the potassium channel family.</text>
</comment>
<dbReference type="InterPro" id="IPR014710">
    <property type="entry name" value="RmlC-like_jellyroll"/>
</dbReference>
<evidence type="ECO:0000256" key="10">
    <source>
        <dbReference type="ARBA" id="ARBA00022958"/>
    </source>
</evidence>
<evidence type="ECO:0000259" key="20">
    <source>
        <dbReference type="PROSITE" id="PS50042"/>
    </source>
</evidence>
<dbReference type="PROSITE" id="PS00889">
    <property type="entry name" value="CNMP_BINDING_2"/>
    <property type="match status" value="1"/>
</dbReference>
<dbReference type="FunFam" id="1.10.287.70:FF:000181">
    <property type="entry name" value="Cyclic nucleotide-gated potassium channel mll3241"/>
    <property type="match status" value="1"/>
</dbReference>
<dbReference type="PANTHER" id="PTHR11537">
    <property type="entry name" value="VOLTAGE-GATED POTASSIUM CHANNEL"/>
    <property type="match status" value="1"/>
</dbReference>
<comment type="subcellular location">
    <subcellularLocation>
        <location evidence="1">Cell membrane</location>
        <topology evidence="1">Multi-pass membrane protein</topology>
    </subcellularLocation>
</comment>
<name>A0A6B8KL58_9HYPH</name>
<evidence type="ECO:0000256" key="2">
    <source>
        <dbReference type="ARBA" id="ARBA00011881"/>
    </source>
</evidence>
<keyword evidence="11 19" id="KW-1133">Transmembrane helix</keyword>
<accession>A0A6B8KL58</accession>
<dbReference type="KEGG" id="mhey:H2LOC_001425"/>
<dbReference type="AlphaFoldDB" id="A0A6B8KL58"/>
<dbReference type="SUPFAM" id="SSF51206">
    <property type="entry name" value="cAMP-binding domain-like"/>
    <property type="match status" value="1"/>
</dbReference>
<evidence type="ECO:0000256" key="15">
    <source>
        <dbReference type="ARBA" id="ARBA00023286"/>
    </source>
</evidence>
<sequence length="398" mass="43875">MLDGAADDGPGWLLHRALIALVALSVGAVILESMKDIAQRYGLAFRAIEIFAVSAFTLEYLLRIWTAPEHTPYARMTPTRARLAFICSGTAIIDLFAILPAYLSFFLGFMGSDLRMFLLLRLLRFFKLARYSPGIRSLIAVIEAERRALFSSATLLFGVVLFAATAMHVAEHNAQPVAFGSIPASMWWAVQTIATVGYGDVTPITGAGRIIAALTMVTGFVMLGLPVGIVATAFAEEIHRREFVVTWSMVASVPLFRSLDASSVAEIMRCLRAQSVPAGTPITRRGEEAHSMYFIAAGQVEIELPQNQVVLGEGQFFGEIALLRRTRRSANVRALCPTKLLILDAFDLRRLMRHNPEIGKRIEEVAANRVDFTRAARQGDIIEAEIISRDDSPLEEEY</sequence>
<evidence type="ECO:0000256" key="1">
    <source>
        <dbReference type="ARBA" id="ARBA00004651"/>
    </source>
</evidence>
<comment type="function">
    <text evidence="17">Cyclic nucleotide-regulated potassium channel activated by cAMP.</text>
</comment>
<dbReference type="PROSITE" id="PS50042">
    <property type="entry name" value="CNMP_BINDING_3"/>
    <property type="match status" value="1"/>
</dbReference>
<keyword evidence="5" id="KW-0633">Potassium transport</keyword>
<dbReference type="InterPro" id="IPR028325">
    <property type="entry name" value="VG_K_chnl"/>
</dbReference>
<dbReference type="GO" id="GO:0005249">
    <property type="term" value="F:voltage-gated potassium channel activity"/>
    <property type="evidence" value="ECO:0007669"/>
    <property type="project" value="InterPro"/>
</dbReference>
<dbReference type="GO" id="GO:0030552">
    <property type="term" value="F:cAMP binding"/>
    <property type="evidence" value="ECO:0007669"/>
    <property type="project" value="UniProtKB-KW"/>
</dbReference>
<dbReference type="InterPro" id="IPR000595">
    <property type="entry name" value="cNMP-bd_dom"/>
</dbReference>
<comment type="subunit">
    <text evidence="2">Homotetramer.</text>
</comment>
<evidence type="ECO:0000256" key="13">
    <source>
        <dbReference type="ARBA" id="ARBA00023136"/>
    </source>
</evidence>
<evidence type="ECO:0000256" key="5">
    <source>
        <dbReference type="ARBA" id="ARBA00022538"/>
    </source>
</evidence>
<proteinExistence type="inferred from homology"/>
<evidence type="ECO:0000256" key="14">
    <source>
        <dbReference type="ARBA" id="ARBA00023149"/>
    </source>
</evidence>
<evidence type="ECO:0000256" key="6">
    <source>
        <dbReference type="ARBA" id="ARBA00022566"/>
    </source>
</evidence>
<keyword evidence="16" id="KW-0407">Ion channel</keyword>
<keyword evidence="7 19" id="KW-0812">Transmembrane</keyword>
<evidence type="ECO:0000256" key="18">
    <source>
        <dbReference type="ARBA" id="ARBA00060926"/>
    </source>
</evidence>
<evidence type="ECO:0000256" key="4">
    <source>
        <dbReference type="ARBA" id="ARBA00022475"/>
    </source>
</evidence>
<feature type="transmembrane region" description="Helical" evidence="19">
    <location>
        <begin position="43"/>
        <end position="63"/>
    </location>
</feature>
<keyword evidence="3" id="KW-0813">Transport</keyword>
<dbReference type="InterPro" id="IPR005821">
    <property type="entry name" value="Ion_trans_dom"/>
</dbReference>
<dbReference type="PANTHER" id="PTHR11537:SF254">
    <property type="entry name" value="POTASSIUM VOLTAGE-GATED CHANNEL PROTEIN SHAB"/>
    <property type="match status" value="1"/>
</dbReference>
<dbReference type="EMBL" id="CP046052">
    <property type="protein sequence ID" value="QGM47901.1"/>
    <property type="molecule type" value="Genomic_DNA"/>
</dbReference>
<protein>
    <submittedName>
        <fullName evidence="21">Cyclic nucleotide-binding domain-containing protein</fullName>
    </submittedName>
</protein>